<dbReference type="SUPFAM" id="SSF49899">
    <property type="entry name" value="Concanavalin A-like lectins/glucanases"/>
    <property type="match status" value="1"/>
</dbReference>
<dbReference type="Gene3D" id="2.160.20.10">
    <property type="entry name" value="Single-stranded right-handed beta-helix, Pectin lyase-like"/>
    <property type="match status" value="2"/>
</dbReference>
<proteinExistence type="predicted"/>
<reference evidence="2 3" key="1">
    <citation type="submission" date="2020-08" db="EMBL/GenBank/DDBJ databases">
        <title>Sequencing the genomes of 1000 actinobacteria strains.</title>
        <authorList>
            <person name="Klenk H.-P."/>
        </authorList>
    </citation>
    <scope>NUCLEOTIDE SEQUENCE [LARGE SCALE GENOMIC DNA]</scope>
    <source>
        <strain evidence="2 3">DSM 45486</strain>
    </source>
</reference>
<evidence type="ECO:0000313" key="2">
    <source>
        <dbReference type="EMBL" id="MBB5803383.1"/>
    </source>
</evidence>
<dbReference type="InterPro" id="IPR006626">
    <property type="entry name" value="PbH1"/>
</dbReference>
<organism evidence="2 3">
    <name type="scientific">Saccharothrix ecbatanensis</name>
    <dbReference type="NCBI Taxonomy" id="1105145"/>
    <lineage>
        <taxon>Bacteria</taxon>
        <taxon>Bacillati</taxon>
        <taxon>Actinomycetota</taxon>
        <taxon>Actinomycetes</taxon>
        <taxon>Pseudonocardiales</taxon>
        <taxon>Pseudonocardiaceae</taxon>
        <taxon>Saccharothrix</taxon>
    </lineage>
</organism>
<dbReference type="Pfam" id="PF13229">
    <property type="entry name" value="Beta_helix"/>
    <property type="match status" value="1"/>
</dbReference>
<dbReference type="InterPro" id="IPR011050">
    <property type="entry name" value="Pectin_lyase_fold/virulence"/>
</dbReference>
<protein>
    <recommendedName>
        <fullName evidence="1">Right handed beta helix domain-containing protein</fullName>
    </recommendedName>
</protein>
<keyword evidence="3" id="KW-1185">Reference proteome</keyword>
<dbReference type="Gene3D" id="2.60.120.200">
    <property type="match status" value="1"/>
</dbReference>
<dbReference type="InterPro" id="IPR013320">
    <property type="entry name" value="ConA-like_dom_sf"/>
</dbReference>
<evidence type="ECO:0000313" key="3">
    <source>
        <dbReference type="Proteomes" id="UP000552097"/>
    </source>
</evidence>
<feature type="domain" description="Right handed beta helix" evidence="1">
    <location>
        <begin position="370"/>
        <end position="480"/>
    </location>
</feature>
<dbReference type="InterPro" id="IPR012334">
    <property type="entry name" value="Pectin_lyas_fold"/>
</dbReference>
<dbReference type="RefSeq" id="WP_184920699.1">
    <property type="nucleotide sequence ID" value="NZ_JACHMO010000001.1"/>
</dbReference>
<sequence>MAGRRQRASERVRALVVAGAVVAATVVAVDVGVPFAAAQTAVNYYVSTTGSDSTGDGSSAKPWASIQKARDSVRGQLAGMSSDINVNIAPGDYHQSSTVNFTDADSGRNGFDVVYRSSGGLGSARVIGGQKVTGWSLHQGGIYRADIGAGKSLNTLYADGSRARLARFPNYRHDKAFPTAHAAYLESVGTTSSYTEFNYNATDLAGISWSNLSGAGVNIWSGGSWDWFTDKTPITSVDATNSVIKLSESVRYPIKSGSRYYVQGMLELLDAPNEYFYDSGSGYLYYYPESGDINSTTVIVPAVQKLISVTGASASARAHHITFDGLTLGFTDFTRWNRHGWVNAGDSGEGHTHSQYDRQVNLPQNRTGMVFLENTNDITITNSHLTNSGFSAVFMLFANSNNTVSNNLIDHVGHSGVFLEGRYPGEGDVLTQNTVHNNMIKYIGELVGHGGGVYVMNSSRNTITNLEISHSPRYAVVINAIKDLPQADMYAQGNLVKGVRVHNATEDSGDTGPLYSFGLSDDKPYLYNSWEQITVNGARAHPSMHDYAPFGVYMDNDSYGQHFTNVQLSDTQGVAFHNNESGDHVTSNVSWETGFTESKMDYNGIGVTSSFPYPGGDDFVGDFRNGLANWSTGKGAPVTSTEQRHGTATSYKQTGETSVIYKTFPRKQEKRVSVWLYDDATKTSMDAMARVDAGGWDGATWRGLGVKASTSSTHYSYRVDGTVTATTIPRSTGWHEFAWDYGSGNGVRMYVDGKLVASPTGLGAFDQIAMGDWWVGTTGTAYWADAVVARFAEGFEGGAGAFTAGKGGVSTSTTRAKDGSASYVADTDEDVAVTTLEGKQYKVASVWFHDDAADTSLAQMARVDDGGWSDSGSWRGLGVNTGVSTSNYVIRVGATTTATSVPRTTGWHKLTWDYRSGSGVQMRIDGVLVGSPGGTRQFNMIALGDWWADKMTGAVNWDHVTVSGK</sequence>
<dbReference type="InterPro" id="IPR039448">
    <property type="entry name" value="Beta_helix"/>
</dbReference>
<dbReference type="PANTHER" id="PTHR36453">
    <property type="entry name" value="SECRETED PROTEIN-RELATED"/>
    <property type="match status" value="1"/>
</dbReference>
<accession>A0A7W9M107</accession>
<dbReference type="PANTHER" id="PTHR36453:SF1">
    <property type="entry name" value="RIGHT HANDED BETA HELIX DOMAIN-CONTAINING PROTEIN"/>
    <property type="match status" value="1"/>
</dbReference>
<name>A0A7W9M107_9PSEU</name>
<dbReference type="SUPFAM" id="SSF51126">
    <property type="entry name" value="Pectin lyase-like"/>
    <property type="match status" value="1"/>
</dbReference>
<comment type="caution">
    <text evidence="2">The sequence shown here is derived from an EMBL/GenBank/DDBJ whole genome shotgun (WGS) entry which is preliminary data.</text>
</comment>
<dbReference type="AlphaFoldDB" id="A0A7W9M107"/>
<dbReference type="EMBL" id="JACHMO010000001">
    <property type="protein sequence ID" value="MBB5803383.1"/>
    <property type="molecule type" value="Genomic_DNA"/>
</dbReference>
<dbReference type="SMART" id="SM00710">
    <property type="entry name" value="PbH1"/>
    <property type="match status" value="5"/>
</dbReference>
<dbReference type="Proteomes" id="UP000552097">
    <property type="component" value="Unassembled WGS sequence"/>
</dbReference>
<gene>
    <name evidence="2" type="ORF">F4560_003151</name>
</gene>
<evidence type="ECO:0000259" key="1">
    <source>
        <dbReference type="Pfam" id="PF13229"/>
    </source>
</evidence>